<evidence type="ECO:0000313" key="1">
    <source>
        <dbReference type="EMBL" id="OEG16042.1"/>
    </source>
</evidence>
<evidence type="ECO:0000313" key="2">
    <source>
        <dbReference type="Proteomes" id="UP000094764"/>
    </source>
</evidence>
<dbReference type="Proteomes" id="UP000094764">
    <property type="component" value="Unassembled WGS sequence"/>
</dbReference>
<keyword evidence="2" id="KW-1185">Reference proteome</keyword>
<dbReference type="EMBL" id="MIKB01000014">
    <property type="protein sequence ID" value="OEG16042.1"/>
    <property type="molecule type" value="Genomic_DNA"/>
</dbReference>
<gene>
    <name evidence="1" type="ORF">BCR23_07805</name>
</gene>
<comment type="caution">
    <text evidence="1">The sequence shown here is derived from an EMBL/GenBank/DDBJ whole genome shotgun (WGS) entry which is preliminary data.</text>
</comment>
<dbReference type="AlphaFoldDB" id="A0A1E5GTM5"/>
<organism evidence="1 2">
    <name type="scientific">Enterococcus quebecensis</name>
    <dbReference type="NCBI Taxonomy" id="903983"/>
    <lineage>
        <taxon>Bacteria</taxon>
        <taxon>Bacillati</taxon>
        <taxon>Bacillota</taxon>
        <taxon>Bacilli</taxon>
        <taxon>Lactobacillales</taxon>
        <taxon>Enterococcaceae</taxon>
        <taxon>Enterococcus</taxon>
    </lineage>
</organism>
<reference evidence="2" key="1">
    <citation type="submission" date="2016-09" db="EMBL/GenBank/DDBJ databases">
        <authorList>
            <person name="Gulvik C.A."/>
        </authorList>
    </citation>
    <scope>NUCLEOTIDE SEQUENCE [LARGE SCALE GENOMIC DNA]</scope>
    <source>
        <strain evidence="2">LMG 26306</strain>
    </source>
</reference>
<dbReference type="RefSeq" id="WP_069635238.1">
    <property type="nucleotide sequence ID" value="NZ_JXKZ01000004.1"/>
</dbReference>
<protein>
    <submittedName>
        <fullName evidence="1">Uncharacterized protein</fullName>
    </submittedName>
</protein>
<proteinExistence type="predicted"/>
<accession>A0A1E5GTM5</accession>
<name>A0A1E5GTM5_9ENTE</name>
<sequence length="96" mass="10957">MKWKVSAILFIFLFLVGGYMYQKRRIDSPKNYVVNSVPPMLVIGDIVSKDELNFTIKITSTEVDEIVVSSLVKIDLEKTSFDQSGEKATKKKYSVF</sequence>